<protein>
    <submittedName>
        <fullName evidence="2">Uncharacterized protein</fullName>
    </submittedName>
</protein>
<sequence>RRTFSSPVLPALVRALAHRQDRRHAGPFHRHEVARGPDCFRAQEIKFRPTARNGHRTRTHVLRTSSSKSFNHPRRGNIASHPLSPGLLKDKKRRRLPPFANHLLANLLLTHGTANCS</sequence>
<reference evidence="2 3" key="1">
    <citation type="journal article" date="2012" name="BMC Genomics">
        <title>Comparative genomics of the white-rot fungi, Phanerochaete carnosa and P. chrysosporium, to elucidate the genetic basis of the distinct wood types they colonize.</title>
        <authorList>
            <person name="Suzuki H."/>
            <person name="MacDonald J."/>
            <person name="Syed K."/>
            <person name="Salamov A."/>
            <person name="Hori C."/>
            <person name="Aerts A."/>
            <person name="Henrissat B."/>
            <person name="Wiebenga A."/>
            <person name="vanKuyk P.A."/>
            <person name="Barry K."/>
            <person name="Lindquist E."/>
            <person name="LaButti K."/>
            <person name="Lapidus A."/>
            <person name="Lucas S."/>
            <person name="Coutinho P."/>
            <person name="Gong Y."/>
            <person name="Samejima M."/>
            <person name="Mahadevan R."/>
            <person name="Abou-Zaid M."/>
            <person name="de Vries R.P."/>
            <person name="Igarashi K."/>
            <person name="Yadav J.S."/>
            <person name="Grigoriev I.V."/>
            <person name="Master E.R."/>
        </authorList>
    </citation>
    <scope>NUCLEOTIDE SEQUENCE [LARGE SCALE GENOMIC DNA]</scope>
    <source>
        <strain evidence="2 3">HHB-10118-sp</strain>
    </source>
</reference>
<keyword evidence="3" id="KW-1185">Reference proteome</keyword>
<accession>K5WG25</accession>
<feature type="region of interest" description="Disordered" evidence="1">
    <location>
        <begin position="48"/>
        <end position="93"/>
    </location>
</feature>
<proteinExistence type="predicted"/>
<evidence type="ECO:0000313" key="2">
    <source>
        <dbReference type="EMBL" id="EKM58044.1"/>
    </source>
</evidence>
<dbReference type="KEGG" id="pco:PHACADRAFT_171264"/>
<dbReference type="AlphaFoldDB" id="K5WG25"/>
<feature type="non-terminal residue" evidence="2">
    <location>
        <position position="1"/>
    </location>
</feature>
<evidence type="ECO:0000256" key="1">
    <source>
        <dbReference type="SAM" id="MobiDB-lite"/>
    </source>
</evidence>
<organism evidence="2 3">
    <name type="scientific">Phanerochaete carnosa (strain HHB-10118-sp)</name>
    <name type="common">White-rot fungus</name>
    <name type="synonym">Peniophora carnosa</name>
    <dbReference type="NCBI Taxonomy" id="650164"/>
    <lineage>
        <taxon>Eukaryota</taxon>
        <taxon>Fungi</taxon>
        <taxon>Dikarya</taxon>
        <taxon>Basidiomycota</taxon>
        <taxon>Agaricomycotina</taxon>
        <taxon>Agaricomycetes</taxon>
        <taxon>Polyporales</taxon>
        <taxon>Phanerochaetaceae</taxon>
        <taxon>Phanerochaete</taxon>
    </lineage>
</organism>
<name>K5WG25_PHACS</name>
<dbReference type="GeneID" id="18909548"/>
<dbReference type="Proteomes" id="UP000008370">
    <property type="component" value="Unassembled WGS sequence"/>
</dbReference>
<dbReference type="InParanoid" id="K5WG25"/>
<dbReference type="RefSeq" id="XP_007393372.1">
    <property type="nucleotide sequence ID" value="XM_007393310.1"/>
</dbReference>
<dbReference type="EMBL" id="JH930470">
    <property type="protein sequence ID" value="EKM58044.1"/>
    <property type="molecule type" value="Genomic_DNA"/>
</dbReference>
<gene>
    <name evidence="2" type="ORF">PHACADRAFT_171264</name>
</gene>
<evidence type="ECO:0000313" key="3">
    <source>
        <dbReference type="Proteomes" id="UP000008370"/>
    </source>
</evidence>
<dbReference type="HOGENOM" id="CLU_2090552_0_0_1"/>